<dbReference type="AlphaFoldDB" id="A0A5J6V2D3"/>
<evidence type="ECO:0000313" key="2">
    <source>
        <dbReference type="Proteomes" id="UP000326546"/>
    </source>
</evidence>
<dbReference type="KEGG" id="serw:FY030_03215"/>
<dbReference type="RefSeq" id="WP_158060257.1">
    <property type="nucleotide sequence ID" value="NZ_CP044427.1"/>
</dbReference>
<accession>A0A5J6V2D3</accession>
<gene>
    <name evidence="1" type="ORF">FY030_03215</name>
</gene>
<sequence>MPQSQTHEPGPDDFRALARSSPWLFATLHWRHGRVEAWLDRPSGRVTVRDADGRVEVAEGAPYSTSRLSLPLEDGEAAPDEAHPADPVVLAGGRLGTHCSAADDGVVRRADGLVLARPRDWHYEHGDPMWGNYLWTAMLDPVELADGVEPDADLPPQDVPGVLVSEVQDVTHRGRRTWQAICRPVVDAYDPRCGCCPLLDSVASRLQEYGPDDPNLVTDGLPTAYLVSLDLRTGIVVDVSPLDGTTGSSLTNEIYAVDEALSPPPAGP</sequence>
<proteinExistence type="predicted"/>
<dbReference type="Proteomes" id="UP000326546">
    <property type="component" value="Chromosome"/>
</dbReference>
<name>A0A5J6V2D3_9MICO</name>
<evidence type="ECO:0000313" key="1">
    <source>
        <dbReference type="EMBL" id="QFG67865.1"/>
    </source>
</evidence>
<dbReference type="OrthoDB" id="4453940at2"/>
<dbReference type="EMBL" id="CP044427">
    <property type="protein sequence ID" value="QFG67865.1"/>
    <property type="molecule type" value="Genomic_DNA"/>
</dbReference>
<reference evidence="1 2" key="1">
    <citation type="submission" date="2019-09" db="EMBL/GenBank/DDBJ databases">
        <title>Serinicoccus pratensis sp. nov., isolated from meadow soil.</title>
        <authorList>
            <person name="Zhang W."/>
        </authorList>
    </citation>
    <scope>NUCLEOTIDE SEQUENCE [LARGE SCALE GENOMIC DNA]</scope>
    <source>
        <strain evidence="1 2">W204</strain>
    </source>
</reference>
<keyword evidence="2" id="KW-1185">Reference proteome</keyword>
<protein>
    <submittedName>
        <fullName evidence="1">Uncharacterized protein</fullName>
    </submittedName>
</protein>
<organism evidence="1 2">
    <name type="scientific">Ornithinimicrobium pratense</name>
    <dbReference type="NCBI Taxonomy" id="2593973"/>
    <lineage>
        <taxon>Bacteria</taxon>
        <taxon>Bacillati</taxon>
        <taxon>Actinomycetota</taxon>
        <taxon>Actinomycetes</taxon>
        <taxon>Micrococcales</taxon>
        <taxon>Ornithinimicrobiaceae</taxon>
        <taxon>Ornithinimicrobium</taxon>
    </lineage>
</organism>